<dbReference type="FunFam" id="2.70.50.30:FF:000002">
    <property type="entry name" value="Rho GDP-dissociation inhibitor 1"/>
    <property type="match status" value="1"/>
</dbReference>
<reference evidence="5 6" key="1">
    <citation type="submission" date="2024-01" db="EMBL/GenBank/DDBJ databases">
        <title>The genomes of 5 underutilized Papilionoideae crops provide insights into root nodulation and disease resistanc.</title>
        <authorList>
            <person name="Yuan L."/>
        </authorList>
    </citation>
    <scope>NUCLEOTIDE SEQUENCE [LARGE SCALE GENOMIC DNA]</scope>
    <source>
        <strain evidence="5">ZHUSHIDOU_FW_LH</strain>
        <tissue evidence="5">Leaf</tissue>
    </source>
</reference>
<dbReference type="GO" id="GO:0007266">
    <property type="term" value="P:Rho protein signal transduction"/>
    <property type="evidence" value="ECO:0007669"/>
    <property type="project" value="InterPro"/>
</dbReference>
<dbReference type="Gene3D" id="2.70.50.30">
    <property type="entry name" value="Coagulation Factor XIII, subunit A, domain 1"/>
    <property type="match status" value="1"/>
</dbReference>
<protein>
    <submittedName>
        <fullName evidence="5">Uncharacterized protein</fullName>
    </submittedName>
</protein>
<organism evidence="5 6">
    <name type="scientific">Crotalaria pallida</name>
    <name type="common">Smooth rattlebox</name>
    <name type="synonym">Crotalaria striata</name>
    <dbReference type="NCBI Taxonomy" id="3830"/>
    <lineage>
        <taxon>Eukaryota</taxon>
        <taxon>Viridiplantae</taxon>
        <taxon>Streptophyta</taxon>
        <taxon>Embryophyta</taxon>
        <taxon>Tracheophyta</taxon>
        <taxon>Spermatophyta</taxon>
        <taxon>Magnoliopsida</taxon>
        <taxon>eudicotyledons</taxon>
        <taxon>Gunneridae</taxon>
        <taxon>Pentapetalae</taxon>
        <taxon>rosids</taxon>
        <taxon>fabids</taxon>
        <taxon>Fabales</taxon>
        <taxon>Fabaceae</taxon>
        <taxon>Papilionoideae</taxon>
        <taxon>50 kb inversion clade</taxon>
        <taxon>genistoids sensu lato</taxon>
        <taxon>core genistoids</taxon>
        <taxon>Crotalarieae</taxon>
        <taxon>Crotalaria</taxon>
    </lineage>
</organism>
<feature type="region of interest" description="Disordered" evidence="4">
    <location>
        <begin position="255"/>
        <end position="307"/>
    </location>
</feature>
<evidence type="ECO:0000256" key="3">
    <source>
        <dbReference type="ARBA" id="ARBA00022490"/>
    </source>
</evidence>
<dbReference type="PANTHER" id="PTHR10980">
    <property type="entry name" value="RHO GDP-DISSOCIATION INHIBITOR"/>
    <property type="match status" value="1"/>
</dbReference>
<dbReference type="GO" id="GO:0016020">
    <property type="term" value="C:membrane"/>
    <property type="evidence" value="ECO:0007669"/>
    <property type="project" value="TreeGrafter"/>
</dbReference>
<dbReference type="GO" id="GO:0005094">
    <property type="term" value="F:Rho GDP-dissociation inhibitor activity"/>
    <property type="evidence" value="ECO:0007669"/>
    <property type="project" value="InterPro"/>
</dbReference>
<feature type="compositionally biased region" description="Polar residues" evidence="4">
    <location>
        <begin position="279"/>
        <end position="292"/>
    </location>
</feature>
<dbReference type="EMBL" id="JAYWIO010000001">
    <property type="protein sequence ID" value="KAK7292455.1"/>
    <property type="molecule type" value="Genomic_DNA"/>
</dbReference>
<gene>
    <name evidence="5" type="ORF">RIF29_08236</name>
</gene>
<accession>A0AAN9J559</accession>
<sequence length="481" mass="54146">MSVLYEYKDEIIKLAGYSNSHLQPPQLKTANDASFLCLFSHNNNKNKNNIDKRQEEARKALEGALSGKKNEYDKWDKQIKRREELGGGGGGGGGWFGWGGRFGWSNGDDFWGEAKQACLTILGIILMYLLVAKGDLLLAVIVNPLLYALRGVRNGFGFITSKALKSTTNNHPNFGGFLKKEDYQRASAKENVIRKWENRFLIVLHTTVVYEHLKSGLTEVPGTYSVLYKPARMVEQATGVVSFFQFQKNNMAFDDDNKHGEGTAAAANVEEESGDEGRTTSLSRKMSESSIAVTEDEEDDLDRKIELGPQCSLKEHLEKDKDDESLRRWKEQLLGSVDMNSVGETLEPEVKILSLAIKTAGRPDIVLPIPENGNPNGLWFTLKEGSRYRLMFTFQVSNNIVSGLKYTNTVWKTAIKVDSAKEMIGTFSPQPEPYTHEMPEETTPSGIFARGAYTARTKFLDDDNKLYLEINYTFDIRKEWQ</sequence>
<dbReference type="InterPro" id="IPR014756">
    <property type="entry name" value="Ig_E-set"/>
</dbReference>
<dbReference type="InterPro" id="IPR000406">
    <property type="entry name" value="Rho_GDI"/>
</dbReference>
<evidence type="ECO:0000313" key="5">
    <source>
        <dbReference type="EMBL" id="KAK7292455.1"/>
    </source>
</evidence>
<comment type="subcellular location">
    <subcellularLocation>
        <location evidence="1">Cytoplasm</location>
    </subcellularLocation>
</comment>
<dbReference type="AlphaFoldDB" id="A0AAN9J559"/>
<dbReference type="InterPro" id="IPR024792">
    <property type="entry name" value="RhoGDI_dom_sf"/>
</dbReference>
<dbReference type="PANTHER" id="PTHR10980:SF3">
    <property type="entry name" value="LD16419P"/>
    <property type="match status" value="1"/>
</dbReference>
<dbReference type="Proteomes" id="UP001372338">
    <property type="component" value="Unassembled WGS sequence"/>
</dbReference>
<dbReference type="Pfam" id="PF02115">
    <property type="entry name" value="Rho_GDI"/>
    <property type="match status" value="1"/>
</dbReference>
<comment type="caution">
    <text evidence="5">The sequence shown here is derived from an EMBL/GenBank/DDBJ whole genome shotgun (WGS) entry which is preliminary data.</text>
</comment>
<name>A0AAN9J559_CROPI</name>
<dbReference type="PRINTS" id="PR00492">
    <property type="entry name" value="RHOGDI"/>
</dbReference>
<proteinExistence type="inferred from homology"/>
<keyword evidence="3" id="KW-0963">Cytoplasm</keyword>
<evidence type="ECO:0000256" key="1">
    <source>
        <dbReference type="ARBA" id="ARBA00004496"/>
    </source>
</evidence>
<keyword evidence="6" id="KW-1185">Reference proteome</keyword>
<evidence type="ECO:0000313" key="6">
    <source>
        <dbReference type="Proteomes" id="UP001372338"/>
    </source>
</evidence>
<comment type="similarity">
    <text evidence="2">Belongs to the Rho GDI family.</text>
</comment>
<evidence type="ECO:0000256" key="4">
    <source>
        <dbReference type="SAM" id="MobiDB-lite"/>
    </source>
</evidence>
<evidence type="ECO:0000256" key="2">
    <source>
        <dbReference type="ARBA" id="ARBA00009758"/>
    </source>
</evidence>
<dbReference type="GO" id="GO:0005829">
    <property type="term" value="C:cytosol"/>
    <property type="evidence" value="ECO:0007669"/>
    <property type="project" value="TreeGrafter"/>
</dbReference>
<dbReference type="SUPFAM" id="SSF81296">
    <property type="entry name" value="E set domains"/>
    <property type="match status" value="1"/>
</dbReference>